<dbReference type="PANTHER" id="PTHR44170">
    <property type="entry name" value="PROTEIN SIDEKICK"/>
    <property type="match status" value="1"/>
</dbReference>
<dbReference type="SUPFAM" id="SSF48726">
    <property type="entry name" value="Immunoglobulin"/>
    <property type="match status" value="2"/>
</dbReference>
<reference evidence="5 6" key="1">
    <citation type="journal article" date="2011" name="J. Bacteriol.">
        <title>Genome sequence of 'Pedosphaera parvula' Ellin514, an aerobic Verrucomicrobial isolate from pasture soil.</title>
        <authorList>
            <person name="Kant R."/>
            <person name="van Passel M.W."/>
            <person name="Sangwan P."/>
            <person name="Palva A."/>
            <person name="Lucas S."/>
            <person name="Copeland A."/>
            <person name="Lapidus A."/>
            <person name="Glavina Del Rio T."/>
            <person name="Dalin E."/>
            <person name="Tice H."/>
            <person name="Bruce D."/>
            <person name="Goodwin L."/>
            <person name="Pitluck S."/>
            <person name="Chertkov O."/>
            <person name="Larimer F.W."/>
            <person name="Land M.L."/>
            <person name="Hauser L."/>
            <person name="Brettin T.S."/>
            <person name="Detter J.C."/>
            <person name="Han S."/>
            <person name="de Vos W.M."/>
            <person name="Janssen P.H."/>
            <person name="Smidt H."/>
        </authorList>
    </citation>
    <scope>NUCLEOTIDE SEQUENCE [LARGE SCALE GENOMIC DNA]</scope>
    <source>
        <strain evidence="5 6">Ellin514</strain>
    </source>
</reference>
<feature type="domain" description="Ig-like" evidence="4">
    <location>
        <begin position="470"/>
        <end position="560"/>
    </location>
</feature>
<dbReference type="PROSITE" id="PS50835">
    <property type="entry name" value="IG_LIKE"/>
    <property type="match status" value="2"/>
</dbReference>
<evidence type="ECO:0000256" key="3">
    <source>
        <dbReference type="SAM" id="SignalP"/>
    </source>
</evidence>
<dbReference type="Gene3D" id="2.60.40.10">
    <property type="entry name" value="Immunoglobulins"/>
    <property type="match status" value="2"/>
</dbReference>
<accession>B9XLD6</accession>
<dbReference type="RefSeq" id="WP_007416625.1">
    <property type="nucleotide sequence ID" value="NZ_ABOX02000029.1"/>
</dbReference>
<dbReference type="PANTHER" id="PTHR44170:SF6">
    <property type="entry name" value="CONTACTIN"/>
    <property type="match status" value="1"/>
</dbReference>
<dbReference type="GO" id="GO:0016020">
    <property type="term" value="C:membrane"/>
    <property type="evidence" value="ECO:0007669"/>
    <property type="project" value="UniProtKB-SubCell"/>
</dbReference>
<dbReference type="OrthoDB" id="260911at2"/>
<gene>
    <name evidence="5" type="ORF">Cflav_PD1887</name>
</gene>
<dbReference type="Proteomes" id="UP000003688">
    <property type="component" value="Unassembled WGS sequence"/>
</dbReference>
<sequence length="1066" mass="109789" precursor="true">MQTRIPLNSGIITLALSLTFASAVRADFSPITITSGSYNQDVVVEKTATVPLVPGGYTTASMDGGTNNNGDAWYEMGYCTNAPTTGIPTAGSTITSESAANHQFKFAPSYTANDAILIDSTTPYTNATFTFTSPAPYAGLSLLTSGGNGGCTFKYTVHHQDGSTEIGNTNSADWFFVSGQAFTANGRINAQSFSYDNTNSLNPRLYAKDIVLANTTSPVTSVDLAFVSSSAGAHTCFMAISGATTLAGNYNPINVTGYNADIVVEASAPQPTGSLTNAGVTTATMDNGTLNTGDTWFEKGYVPQALSAGLPAAGGTVTNAVAADHRYTFPPSYVGNDAIYTTFSNSTANITFASPASYSALSFLTSAGHGPVTNALTIQHADGSSENNTLVSPDWFSASPIAFNAQGRVNVSNKTVDNVNNGFPRLFAIDISLANTVSPVTNIVVTYQGTNTSPVAVVFAVSGAAGAVAPIYAIQPPSYKVFPGSNLVFSASVSGTAPITYQWQKGTNGVYVNLSNGGNVAGATTDTLTLSNVGYPDRADYRLVASNVAGTVNSNPGTLTVLSLLSNIVLPGDTITGFGLNYPSAENPTKVIDGTTDKYLNFGANNGSPFLGPVGVVVTPSQGRSIVTSLRFYAANDTTARDPANYTLEGSVDGSTYTLISSNVITMPDARNTVGGAALDPLNQSLVEADFANTNGYTSYKLSVYNVKNLAGANSMQVGEVEFLGVLDLTGFPSIANGLNSLTAYQGSSANFSVTASGNPAPTFQWQKQSGSGFLNLSDNANVFGSQTTSLTLNSVDFSDAIGYRVIAANTLGSITSSVATLRVISTLTDVTAIGDPIIELGDQSAGFWGTASNADNAIDAYGNKYVNGGSGFSAPAGFAPFSGPVGLIVTPSIGTTLVSGLRIYTADGNVERDPADYTLEGSNDGNSFTVISSGALALPADRNSTLPIDPTISAMQEILFANSHVYSSYRITFQHTKDDSTAAALQFGELELLGVQAQAPPTVSVGAGGTPGTLVISSSQPGTLLSATNLLSSGTIWASEGPINGSVIVTPAAGTPKKFYRVSVP</sequence>
<dbReference type="EMBL" id="ABOX02000029">
    <property type="protein sequence ID" value="EEF59339.1"/>
    <property type="molecule type" value="Genomic_DNA"/>
</dbReference>
<feature type="chain" id="PRO_5002894908" evidence="3">
    <location>
        <begin position="27"/>
        <end position="1066"/>
    </location>
</feature>
<organism evidence="5 6">
    <name type="scientific">Pedosphaera parvula (strain Ellin514)</name>
    <dbReference type="NCBI Taxonomy" id="320771"/>
    <lineage>
        <taxon>Bacteria</taxon>
        <taxon>Pseudomonadati</taxon>
        <taxon>Verrucomicrobiota</taxon>
        <taxon>Pedosphaerae</taxon>
        <taxon>Pedosphaerales</taxon>
        <taxon>Pedosphaeraceae</taxon>
        <taxon>Pedosphaera</taxon>
    </lineage>
</organism>
<evidence type="ECO:0000256" key="2">
    <source>
        <dbReference type="ARBA" id="ARBA00023157"/>
    </source>
</evidence>
<dbReference type="SMART" id="SM00409">
    <property type="entry name" value="IG"/>
    <property type="match status" value="2"/>
</dbReference>
<dbReference type="InterPro" id="IPR036179">
    <property type="entry name" value="Ig-like_dom_sf"/>
</dbReference>
<keyword evidence="2" id="KW-1015">Disulfide bond</keyword>
<proteinExistence type="predicted"/>
<dbReference type="AlphaFoldDB" id="B9XLD6"/>
<evidence type="ECO:0000256" key="1">
    <source>
        <dbReference type="ARBA" id="ARBA00022737"/>
    </source>
</evidence>
<name>B9XLD6_PEDPL</name>
<keyword evidence="1" id="KW-0677">Repeat</keyword>
<keyword evidence="3" id="KW-0732">Signal</keyword>
<dbReference type="InterPro" id="IPR007110">
    <property type="entry name" value="Ig-like_dom"/>
</dbReference>
<dbReference type="InterPro" id="IPR003599">
    <property type="entry name" value="Ig_sub"/>
</dbReference>
<dbReference type="InterPro" id="IPR013098">
    <property type="entry name" value="Ig_I-set"/>
</dbReference>
<protein>
    <submittedName>
        <fullName evidence="5">Immunoglobulin I-set domain protein</fullName>
    </submittedName>
</protein>
<dbReference type="InterPro" id="IPR013783">
    <property type="entry name" value="Ig-like_fold"/>
</dbReference>
<dbReference type="STRING" id="320771.Cflav_PD1887"/>
<evidence type="ECO:0000259" key="4">
    <source>
        <dbReference type="PROSITE" id="PS50835"/>
    </source>
</evidence>
<dbReference type="GO" id="GO:0098609">
    <property type="term" value="P:cell-cell adhesion"/>
    <property type="evidence" value="ECO:0007669"/>
    <property type="project" value="TreeGrafter"/>
</dbReference>
<dbReference type="Gene3D" id="2.60.120.260">
    <property type="entry name" value="Galactose-binding domain-like"/>
    <property type="match status" value="2"/>
</dbReference>
<dbReference type="Pfam" id="PF07679">
    <property type="entry name" value="I-set"/>
    <property type="match status" value="2"/>
</dbReference>
<evidence type="ECO:0000313" key="5">
    <source>
        <dbReference type="EMBL" id="EEF59339.1"/>
    </source>
</evidence>
<feature type="signal peptide" evidence="3">
    <location>
        <begin position="1"/>
        <end position="26"/>
    </location>
</feature>
<keyword evidence="6" id="KW-1185">Reference proteome</keyword>
<evidence type="ECO:0000313" key="6">
    <source>
        <dbReference type="Proteomes" id="UP000003688"/>
    </source>
</evidence>
<comment type="caution">
    <text evidence="5">The sequence shown here is derived from an EMBL/GenBank/DDBJ whole genome shotgun (WGS) entry which is preliminary data.</text>
</comment>
<feature type="domain" description="Ig-like" evidence="4">
    <location>
        <begin position="733"/>
        <end position="826"/>
    </location>
</feature>